<feature type="transmembrane region" description="Helical" evidence="1">
    <location>
        <begin position="40"/>
        <end position="68"/>
    </location>
</feature>
<keyword evidence="1" id="KW-0472">Membrane</keyword>
<feature type="transmembrane region" description="Helical" evidence="1">
    <location>
        <begin position="99"/>
        <end position="118"/>
    </location>
</feature>
<evidence type="ECO:0000313" key="3">
    <source>
        <dbReference type="Proteomes" id="UP001652680"/>
    </source>
</evidence>
<protein>
    <submittedName>
        <fullName evidence="4">Uncharacterized protein LOC108040747</fullName>
    </submittedName>
</protein>
<keyword evidence="3" id="KW-1185">Reference proteome</keyword>
<feature type="transmembrane region" description="Helical" evidence="1">
    <location>
        <begin position="156"/>
        <end position="177"/>
    </location>
</feature>
<feature type="transmembrane region" description="Helical" evidence="1">
    <location>
        <begin position="183"/>
        <end position="205"/>
    </location>
</feature>
<dbReference type="GeneID" id="108040747"/>
<keyword evidence="1" id="KW-0812">Transmembrane</keyword>
<dbReference type="Proteomes" id="UP001652680">
    <property type="component" value="Unassembled WGS sequence"/>
</dbReference>
<feature type="transmembrane region" description="Helical" evidence="1">
    <location>
        <begin position="74"/>
        <end position="92"/>
    </location>
</feature>
<reference evidence="3" key="1">
    <citation type="journal article" date="2021" name="Elife">
        <title>Highly contiguous assemblies of 101 drosophilid genomes.</title>
        <authorList>
            <person name="Kim B.Y."/>
            <person name="Wang J.R."/>
            <person name="Miller D.E."/>
            <person name="Barmina O."/>
            <person name="Delaney E."/>
            <person name="Thompson A."/>
            <person name="Comeault A.A."/>
            <person name="Peede D."/>
            <person name="D'Agostino E.R."/>
            <person name="Pelaez J."/>
            <person name="Aguilar J.M."/>
            <person name="Haji D."/>
            <person name="Matsunaga T."/>
            <person name="Armstrong E.E."/>
            <person name="Zych M."/>
            <person name="Ogawa Y."/>
            <person name="Stamenkovic-Radak M."/>
            <person name="Jelic M."/>
            <person name="Veselinovic M.S."/>
            <person name="Tanaskovic M."/>
            <person name="Eric P."/>
            <person name="Gao J.J."/>
            <person name="Katoh T.K."/>
            <person name="Toda M.J."/>
            <person name="Watabe H."/>
            <person name="Watada M."/>
            <person name="Davis J.S."/>
            <person name="Moyle L.C."/>
            <person name="Manoli G."/>
            <person name="Bertolini E."/>
            <person name="Kostal V."/>
            <person name="Hawley R.S."/>
            <person name="Takahashi A."/>
            <person name="Jones C.D."/>
            <person name="Price D.K."/>
            <person name="Whiteman N."/>
            <person name="Kopp A."/>
            <person name="Matute D.R."/>
            <person name="Petrov D.A."/>
        </authorList>
    </citation>
    <scope>NUCLEOTIDE SEQUENCE [LARGE SCALE GENOMIC DNA]</scope>
</reference>
<feature type="transmembrane region" description="Helical" evidence="1">
    <location>
        <begin position="124"/>
        <end position="144"/>
    </location>
</feature>
<evidence type="ECO:0000256" key="1">
    <source>
        <dbReference type="SAM" id="Phobius"/>
    </source>
</evidence>
<feature type="transmembrane region" description="Helical" evidence="1">
    <location>
        <begin position="217"/>
        <end position="241"/>
    </location>
</feature>
<gene>
    <name evidence="4" type="primary">LOC108040747</name>
    <name evidence="2" type="synonym">108040747</name>
</gene>
<reference evidence="4" key="2">
    <citation type="submission" date="2025-04" db="UniProtKB">
        <authorList>
            <consortium name="RefSeq"/>
        </authorList>
    </citation>
    <scope>IDENTIFICATION</scope>
</reference>
<accession>A0A6P4E706</accession>
<name>A0A6P4E706_DRORH</name>
<sequence length="264" mass="29568">MQMVRLSRCSRLRRRRDEEGDPDPLNTIDPYELREFILTVYINASILGFISALPLLIISSLMLSVVTILPVPPYFWMVLAFGVLSILTCLPVRRVRRPILWVMAIGDVELIALAGAYFVSVLEISQMMVFSLMAGLVLIPLLICGAKCRKSCLPNVLVTVVIVCLCLAALFPLWILTLVTDQVYYLVGFTVALFILAVVLVPLQVQFIHGRMHYVPLDYDLICSLCIVIDGWILFFCITVFCCTFAQKISGSPNYLEGLSTVPK</sequence>
<proteinExistence type="predicted"/>
<dbReference type="OrthoDB" id="7852080at2759"/>
<evidence type="ECO:0000313" key="4">
    <source>
        <dbReference type="RefSeq" id="XP_016973820.1"/>
    </source>
</evidence>
<dbReference type="RefSeq" id="XP_016973820.1">
    <property type="nucleotide sequence ID" value="XM_017118331.1"/>
</dbReference>
<dbReference type="EnsemblMetazoa" id="XM_017118331.2">
    <property type="protein sequence ID" value="XP_016973820.1"/>
    <property type="gene ID" value="LOC108040747"/>
</dbReference>
<reference evidence="2" key="3">
    <citation type="submission" date="2025-05" db="UniProtKB">
        <authorList>
            <consortium name="EnsemblMetazoa"/>
        </authorList>
    </citation>
    <scope>IDENTIFICATION</scope>
</reference>
<evidence type="ECO:0000313" key="2">
    <source>
        <dbReference type="EnsemblMetazoa" id="XP_016973820.1"/>
    </source>
</evidence>
<dbReference type="AlphaFoldDB" id="A0A6P4E706"/>
<keyword evidence="1" id="KW-1133">Transmembrane helix</keyword>
<organism evidence="4">
    <name type="scientific">Drosophila rhopaloa</name>
    <name type="common">Fruit fly</name>
    <dbReference type="NCBI Taxonomy" id="1041015"/>
    <lineage>
        <taxon>Eukaryota</taxon>
        <taxon>Metazoa</taxon>
        <taxon>Ecdysozoa</taxon>
        <taxon>Arthropoda</taxon>
        <taxon>Hexapoda</taxon>
        <taxon>Insecta</taxon>
        <taxon>Pterygota</taxon>
        <taxon>Neoptera</taxon>
        <taxon>Endopterygota</taxon>
        <taxon>Diptera</taxon>
        <taxon>Brachycera</taxon>
        <taxon>Muscomorpha</taxon>
        <taxon>Ephydroidea</taxon>
        <taxon>Drosophilidae</taxon>
        <taxon>Drosophila</taxon>
        <taxon>Sophophora</taxon>
    </lineage>
</organism>